<sequence length="353" mass="40097">MNEEPKDDMEIESWQIMDFNLQGRSIKIGKLGLVKIIRCDDGTLVLVGDYAHRLIDQEKPTAAHFSRNDSILGFVLDIGIQKEKWLSGGHGFYFGMPLIQRQSQRPVSQTDFDENLFEKIGTVIDKNFQSGDSKKETEAIRLQLLFDAYNNARLLFPNFCADSYLGLMRILDAVGSVKGACDFGSFVASVSSSLNKDIYSKIQAIKSYDSRIKIAADLFDVCVAEADKKKWSCSEQMEKFDDSGKVVFSCFYSAYQYRNKFVHLGFPFPDIVKDAHGLKEGSGTAYLNPALGISWQKIHRPEGLKDGDLIDIHQIVQDENEAQEFKEKYFQLLPTWHFLKCYVREALISKISD</sequence>
<dbReference type="EMBL" id="MHRJ01000040">
    <property type="protein sequence ID" value="OHA21739.1"/>
    <property type="molecule type" value="Genomic_DNA"/>
</dbReference>
<gene>
    <name evidence="1" type="ORF">A2W52_02125</name>
</gene>
<evidence type="ECO:0000313" key="2">
    <source>
        <dbReference type="Proteomes" id="UP000176493"/>
    </source>
</evidence>
<dbReference type="AlphaFoldDB" id="A0A1G2MEZ8"/>
<dbReference type="Proteomes" id="UP000176493">
    <property type="component" value="Unassembled WGS sequence"/>
</dbReference>
<protein>
    <submittedName>
        <fullName evidence="1">Uncharacterized protein</fullName>
    </submittedName>
</protein>
<reference evidence="1 2" key="1">
    <citation type="journal article" date="2016" name="Nat. Commun.">
        <title>Thousands of microbial genomes shed light on interconnected biogeochemical processes in an aquifer system.</title>
        <authorList>
            <person name="Anantharaman K."/>
            <person name="Brown C.T."/>
            <person name="Hug L.A."/>
            <person name="Sharon I."/>
            <person name="Castelle C.J."/>
            <person name="Probst A.J."/>
            <person name="Thomas B.C."/>
            <person name="Singh A."/>
            <person name="Wilkins M.J."/>
            <person name="Karaoz U."/>
            <person name="Brodie E.L."/>
            <person name="Williams K.H."/>
            <person name="Hubbard S.S."/>
            <person name="Banfield J.F."/>
        </authorList>
    </citation>
    <scope>NUCLEOTIDE SEQUENCE [LARGE SCALE GENOMIC DNA]</scope>
</reference>
<accession>A0A1G2MEZ8</accession>
<comment type="caution">
    <text evidence="1">The sequence shown here is derived from an EMBL/GenBank/DDBJ whole genome shotgun (WGS) entry which is preliminary data.</text>
</comment>
<evidence type="ECO:0000313" key="1">
    <source>
        <dbReference type="EMBL" id="OHA21739.1"/>
    </source>
</evidence>
<proteinExistence type="predicted"/>
<organism evidence="1 2">
    <name type="scientific">Candidatus Taylorbacteria bacterium RIFCSPHIGHO2_02_49_25</name>
    <dbReference type="NCBI Taxonomy" id="1802305"/>
    <lineage>
        <taxon>Bacteria</taxon>
        <taxon>Candidatus Tayloriibacteriota</taxon>
    </lineage>
</organism>
<name>A0A1G2MEZ8_9BACT</name>